<feature type="signal peptide" evidence="2">
    <location>
        <begin position="1"/>
        <end position="20"/>
    </location>
</feature>
<evidence type="ECO:0000313" key="4">
    <source>
        <dbReference type="Proteomes" id="UP000244722"/>
    </source>
</evidence>
<organism evidence="3 4">
    <name type="scientific">Tuber borchii</name>
    <name type="common">White truffle</name>
    <dbReference type="NCBI Taxonomy" id="42251"/>
    <lineage>
        <taxon>Eukaryota</taxon>
        <taxon>Fungi</taxon>
        <taxon>Dikarya</taxon>
        <taxon>Ascomycota</taxon>
        <taxon>Pezizomycotina</taxon>
        <taxon>Pezizomycetes</taxon>
        <taxon>Pezizales</taxon>
        <taxon>Tuberaceae</taxon>
        <taxon>Tuber</taxon>
    </lineage>
</organism>
<evidence type="ECO:0000256" key="1">
    <source>
        <dbReference type="SAM" id="MobiDB-lite"/>
    </source>
</evidence>
<dbReference type="Proteomes" id="UP000244722">
    <property type="component" value="Unassembled WGS sequence"/>
</dbReference>
<dbReference type="EMBL" id="NESQ01000077">
    <property type="protein sequence ID" value="PUU79941.1"/>
    <property type="molecule type" value="Genomic_DNA"/>
</dbReference>
<feature type="region of interest" description="Disordered" evidence="1">
    <location>
        <begin position="26"/>
        <end position="63"/>
    </location>
</feature>
<reference evidence="3 4" key="1">
    <citation type="submission" date="2017-04" db="EMBL/GenBank/DDBJ databases">
        <title>Draft genome sequence of Tuber borchii Vittad., a whitish edible truffle.</title>
        <authorList>
            <consortium name="DOE Joint Genome Institute"/>
            <person name="Murat C."/>
            <person name="Kuo A."/>
            <person name="Barry K.W."/>
            <person name="Clum A."/>
            <person name="Dockter R.B."/>
            <person name="Fauchery L."/>
            <person name="Iotti M."/>
            <person name="Kohler A."/>
            <person name="Labutti K."/>
            <person name="Lindquist E.A."/>
            <person name="Lipzen A."/>
            <person name="Ohm R.A."/>
            <person name="Wang M."/>
            <person name="Grigoriev I.V."/>
            <person name="Zambonelli A."/>
            <person name="Martin F.M."/>
        </authorList>
    </citation>
    <scope>NUCLEOTIDE SEQUENCE [LARGE SCALE GENOMIC DNA]</scope>
    <source>
        <strain evidence="3 4">Tbo3840</strain>
    </source>
</reference>
<proteinExistence type="predicted"/>
<sequence length="95" mass="10646">MVPTPRSLLILLLLQMTAIAAHPLAKRKGGRWRWSPRRRKRIDKQTRPPRPPLKLENRGSGLGRSPITAPVNILYGPAPLFQLEAALPARRCIIG</sequence>
<dbReference type="AlphaFoldDB" id="A0A2T6ZWR2"/>
<gene>
    <name evidence="3" type="ORF">B9Z19DRAFT_1080443</name>
</gene>
<evidence type="ECO:0000256" key="2">
    <source>
        <dbReference type="SAM" id="SignalP"/>
    </source>
</evidence>
<comment type="caution">
    <text evidence="3">The sequence shown here is derived from an EMBL/GenBank/DDBJ whole genome shotgun (WGS) entry which is preliminary data.</text>
</comment>
<evidence type="ECO:0000313" key="3">
    <source>
        <dbReference type="EMBL" id="PUU79941.1"/>
    </source>
</evidence>
<feature type="chain" id="PRO_5015618186" evidence="2">
    <location>
        <begin position="21"/>
        <end position="95"/>
    </location>
</feature>
<keyword evidence="4" id="KW-1185">Reference proteome</keyword>
<protein>
    <submittedName>
        <fullName evidence="3">Uncharacterized protein</fullName>
    </submittedName>
</protein>
<keyword evidence="2" id="KW-0732">Signal</keyword>
<feature type="compositionally biased region" description="Basic residues" evidence="1">
    <location>
        <begin position="26"/>
        <end position="42"/>
    </location>
</feature>
<accession>A0A2T6ZWR2</accession>
<name>A0A2T6ZWR2_TUBBO</name>